<name>A0A9P0ZJD1_CUSEU</name>
<dbReference type="FunFam" id="3.40.1190.20:FF:000021">
    <property type="entry name" value="Fructokinase-like 2, chloroplastic"/>
    <property type="match status" value="1"/>
</dbReference>
<comment type="function">
    <text evidence="8">Required for proper chloroplast development, most likely through regulating plastid-encoded polymerase (PEP) dependent chloroplast transcription. Acts as a component of the transcriptionally active plastid chromosome that is required for plastid gene expression.</text>
</comment>
<evidence type="ECO:0000313" key="11">
    <source>
        <dbReference type="EMBL" id="CAH9103772.1"/>
    </source>
</evidence>
<dbReference type="OrthoDB" id="415590at2759"/>
<dbReference type="AlphaFoldDB" id="A0A9P0ZJD1"/>
<reference evidence="11" key="1">
    <citation type="submission" date="2022-07" db="EMBL/GenBank/DDBJ databases">
        <authorList>
            <person name="Macas J."/>
            <person name="Novak P."/>
            <person name="Neumann P."/>
        </authorList>
    </citation>
    <scope>NUCLEOTIDE SEQUENCE</scope>
</reference>
<feature type="domain" description="Carbohydrate kinase PfkB" evidence="10">
    <location>
        <begin position="215"/>
        <end position="514"/>
    </location>
</feature>
<keyword evidence="4" id="KW-0934">Plastid</keyword>
<keyword evidence="5" id="KW-0808">Transferase</keyword>
<sequence length="559" mass="62591">MASPSINLFSSLPRQQRVSNVCPYMNTLQLHNHGCVSKWILTAASEERFIETSRAKKKSRVGTPDEESVSAENGFGPTEGIKKKRTRKKIKELETSSIESHSAENGNVKDVDIRVISGSSDTSKKSRRATPQKKATTSSRLDRVATEKKVTGRRGNKKILNDSDNECALELDIDRGEDISFTYGWPPLVCIFGAAQQAFVPSARRAHRLVDHEDHERRKDVVWTPEKFMRAPGGSASNVAVSLARLGGKAAFMGKLGDDDFGNSLLYYLNISNVQTRSVCIDNKKQTAISKMKMIKRGGLKMSKLLKPCAEDSLSMSEINIDVLKEAKLFYFSTFSLLDPNMRSTTLRAIKISKQLGKIVFYDLNLPLPLWKSSSEETKAFVQQAWELADIIEVTKQELEFLCQIDPVERFDTKDNDKTKFTHHLPEVIAPIWHEGLKVLFVTNGTSKIHYYTKEFNGAVLGMEDAPLTPYTCDMSASGDGIIAGLLRMLAVQPEFITDKGHMESTIKYAINCGVIDQWLLARKLGYPPKEGTKNDVEPDDNGIRSITEKEYRTFVPVH</sequence>
<dbReference type="GO" id="GO:0009662">
    <property type="term" value="P:etioplast organization"/>
    <property type="evidence" value="ECO:0007669"/>
    <property type="project" value="TreeGrafter"/>
</dbReference>
<dbReference type="Gene3D" id="3.40.1190.20">
    <property type="match status" value="1"/>
</dbReference>
<comment type="caution">
    <text evidence="11">The sequence shown here is derived from an EMBL/GenBank/DDBJ whole genome shotgun (WGS) entry which is preliminary data.</text>
</comment>
<dbReference type="SUPFAM" id="SSF53613">
    <property type="entry name" value="Ribokinase-like"/>
    <property type="match status" value="1"/>
</dbReference>
<feature type="region of interest" description="Disordered" evidence="9">
    <location>
        <begin position="52"/>
        <end position="88"/>
    </location>
</feature>
<evidence type="ECO:0000256" key="2">
    <source>
        <dbReference type="ARBA" id="ARBA00010688"/>
    </source>
</evidence>
<evidence type="ECO:0000256" key="3">
    <source>
        <dbReference type="ARBA" id="ARBA00022528"/>
    </source>
</evidence>
<dbReference type="CDD" id="cd01167">
    <property type="entry name" value="bac_FRK"/>
    <property type="match status" value="1"/>
</dbReference>
<dbReference type="GO" id="GO:0042644">
    <property type="term" value="C:chloroplast nucleoid"/>
    <property type="evidence" value="ECO:0007669"/>
    <property type="project" value="TreeGrafter"/>
</dbReference>
<keyword evidence="7" id="KW-0809">Transit peptide</keyword>
<dbReference type="InterPro" id="IPR002173">
    <property type="entry name" value="Carboh/pur_kinase_PfkB_CS"/>
</dbReference>
<comment type="similarity">
    <text evidence="2">Belongs to the carbohydrate kinase PfkB family.</text>
</comment>
<keyword evidence="12" id="KW-1185">Reference proteome</keyword>
<dbReference type="GO" id="GO:0042793">
    <property type="term" value="P:plastid transcription"/>
    <property type="evidence" value="ECO:0007669"/>
    <property type="project" value="UniProtKB-ARBA"/>
</dbReference>
<evidence type="ECO:0000256" key="5">
    <source>
        <dbReference type="ARBA" id="ARBA00022679"/>
    </source>
</evidence>
<dbReference type="InterPro" id="IPR011611">
    <property type="entry name" value="PfkB_dom"/>
</dbReference>
<evidence type="ECO:0000256" key="4">
    <source>
        <dbReference type="ARBA" id="ARBA00022640"/>
    </source>
</evidence>
<gene>
    <name evidence="11" type="ORF">CEURO_LOCUS16265</name>
</gene>
<dbReference type="PROSITE" id="PS00583">
    <property type="entry name" value="PFKB_KINASES_1"/>
    <property type="match status" value="1"/>
</dbReference>
<feature type="region of interest" description="Disordered" evidence="9">
    <location>
        <begin position="109"/>
        <end position="150"/>
    </location>
</feature>
<evidence type="ECO:0000256" key="6">
    <source>
        <dbReference type="ARBA" id="ARBA00022777"/>
    </source>
</evidence>
<proteinExistence type="inferred from homology"/>
<keyword evidence="6" id="KW-0418">Kinase</keyword>
<dbReference type="EMBL" id="CAMAPE010000045">
    <property type="protein sequence ID" value="CAH9103772.1"/>
    <property type="molecule type" value="Genomic_DNA"/>
</dbReference>
<dbReference type="InterPro" id="IPR029056">
    <property type="entry name" value="Ribokinase-like"/>
</dbReference>
<evidence type="ECO:0000256" key="9">
    <source>
        <dbReference type="SAM" id="MobiDB-lite"/>
    </source>
</evidence>
<evidence type="ECO:0000313" key="12">
    <source>
        <dbReference type="Proteomes" id="UP001152484"/>
    </source>
</evidence>
<dbReference type="Proteomes" id="UP001152484">
    <property type="component" value="Unassembled WGS sequence"/>
</dbReference>
<dbReference type="Pfam" id="PF00294">
    <property type="entry name" value="PfkB"/>
    <property type="match status" value="1"/>
</dbReference>
<dbReference type="PANTHER" id="PTHR43085:SF2">
    <property type="entry name" value="FRUCTOKINASE-LIKE 2, CHLOROPLASTIC"/>
    <property type="match status" value="1"/>
</dbReference>
<evidence type="ECO:0000259" key="10">
    <source>
        <dbReference type="Pfam" id="PF00294"/>
    </source>
</evidence>
<comment type="subcellular location">
    <subcellularLocation>
        <location evidence="1">Plastid</location>
        <location evidence="1">Chloroplast</location>
    </subcellularLocation>
</comment>
<protein>
    <recommendedName>
        <fullName evidence="10">Carbohydrate kinase PfkB domain-containing protein</fullName>
    </recommendedName>
</protein>
<dbReference type="GO" id="GO:0016301">
    <property type="term" value="F:kinase activity"/>
    <property type="evidence" value="ECO:0007669"/>
    <property type="project" value="UniProtKB-KW"/>
</dbReference>
<evidence type="ECO:0000256" key="7">
    <source>
        <dbReference type="ARBA" id="ARBA00022946"/>
    </source>
</evidence>
<dbReference type="GO" id="GO:0009658">
    <property type="term" value="P:chloroplast organization"/>
    <property type="evidence" value="ECO:0007669"/>
    <property type="project" value="TreeGrafter"/>
</dbReference>
<dbReference type="PANTHER" id="PTHR43085">
    <property type="entry name" value="HEXOKINASE FAMILY MEMBER"/>
    <property type="match status" value="1"/>
</dbReference>
<dbReference type="InterPro" id="IPR050306">
    <property type="entry name" value="PfkB_Carbo_kinase"/>
</dbReference>
<organism evidence="11 12">
    <name type="scientific">Cuscuta europaea</name>
    <name type="common">European dodder</name>
    <dbReference type="NCBI Taxonomy" id="41803"/>
    <lineage>
        <taxon>Eukaryota</taxon>
        <taxon>Viridiplantae</taxon>
        <taxon>Streptophyta</taxon>
        <taxon>Embryophyta</taxon>
        <taxon>Tracheophyta</taxon>
        <taxon>Spermatophyta</taxon>
        <taxon>Magnoliopsida</taxon>
        <taxon>eudicotyledons</taxon>
        <taxon>Gunneridae</taxon>
        <taxon>Pentapetalae</taxon>
        <taxon>asterids</taxon>
        <taxon>lamiids</taxon>
        <taxon>Solanales</taxon>
        <taxon>Convolvulaceae</taxon>
        <taxon>Cuscuteae</taxon>
        <taxon>Cuscuta</taxon>
        <taxon>Cuscuta subgen. Cuscuta</taxon>
    </lineage>
</organism>
<keyword evidence="3" id="KW-0150">Chloroplast</keyword>
<evidence type="ECO:0000256" key="8">
    <source>
        <dbReference type="ARBA" id="ARBA00058434"/>
    </source>
</evidence>
<accession>A0A9P0ZJD1</accession>
<evidence type="ECO:0000256" key="1">
    <source>
        <dbReference type="ARBA" id="ARBA00004229"/>
    </source>
</evidence>
<feature type="compositionally biased region" description="Basic and acidic residues" evidence="9">
    <location>
        <begin position="140"/>
        <end position="150"/>
    </location>
</feature>